<dbReference type="Proteomes" id="UP000515158">
    <property type="component" value="Unplaced"/>
</dbReference>
<keyword evidence="1" id="KW-1185">Reference proteome</keyword>
<dbReference type="OrthoDB" id="6618525at2759"/>
<dbReference type="AlphaFoldDB" id="A0A6P8Z0M4"/>
<dbReference type="KEGG" id="tpal:117646568"/>
<proteinExistence type="predicted"/>
<evidence type="ECO:0000313" key="1">
    <source>
        <dbReference type="Proteomes" id="UP000515158"/>
    </source>
</evidence>
<dbReference type="GeneID" id="117646568"/>
<name>A0A6P8Z0M4_THRPL</name>
<sequence length="102" mass="11561">MTPSAFDKLLEKVGPFLDKSSWRKAIEPGERLAITLRYLASGDSQTSLSSLFRVSSQAISKIVLETTAAIWHVLKDEVLPEMSENTWIKTAAEFEIWWNIPH</sequence>
<dbReference type="RefSeq" id="XP_034243500.1">
    <property type="nucleotide sequence ID" value="XM_034387609.1"/>
</dbReference>
<dbReference type="InParanoid" id="A0A6P8Z0M4"/>
<reference evidence="2" key="1">
    <citation type="submission" date="2025-08" db="UniProtKB">
        <authorList>
            <consortium name="RefSeq"/>
        </authorList>
    </citation>
    <scope>IDENTIFICATION</scope>
    <source>
        <tissue evidence="2">Total insect</tissue>
    </source>
</reference>
<accession>A0A6P8Z0M4</accession>
<gene>
    <name evidence="2" type="primary">LOC117646568</name>
</gene>
<protein>
    <submittedName>
        <fullName evidence="2">Uncharacterized protein LOC117646568</fullName>
    </submittedName>
</protein>
<organism evidence="2">
    <name type="scientific">Thrips palmi</name>
    <name type="common">Melon thrips</name>
    <dbReference type="NCBI Taxonomy" id="161013"/>
    <lineage>
        <taxon>Eukaryota</taxon>
        <taxon>Metazoa</taxon>
        <taxon>Ecdysozoa</taxon>
        <taxon>Arthropoda</taxon>
        <taxon>Hexapoda</taxon>
        <taxon>Insecta</taxon>
        <taxon>Pterygota</taxon>
        <taxon>Neoptera</taxon>
        <taxon>Paraneoptera</taxon>
        <taxon>Thysanoptera</taxon>
        <taxon>Terebrantia</taxon>
        <taxon>Thripoidea</taxon>
        <taxon>Thripidae</taxon>
        <taxon>Thrips</taxon>
    </lineage>
</organism>
<evidence type="ECO:0000313" key="2">
    <source>
        <dbReference type="RefSeq" id="XP_034243500.1"/>
    </source>
</evidence>